<evidence type="ECO:0000256" key="2">
    <source>
        <dbReference type="SAM" id="Coils"/>
    </source>
</evidence>
<gene>
    <name evidence="4" type="primary">ABSGL_13182.1 scaffold 13659</name>
</gene>
<sequence length="603" mass="67394">MNQNKTKPSLLDLHSTSLLAQQLGGPPSPTMSTTSFMSSVSWMAEKSSADLIPMLKNAYHALKDKERDLMLAAEIGKSLLENNIAMKNRYEELLNNTRSTPMLKGSLDTSSLTTTAAGGGGAALPTPSSSVLTTSQRYESDSGIESCLESGSDYEDDDDEDNDDPSHHTMRFVPSRSTREAMIEVLELKNTELNAHLETILEEQSHMDKSNTKKHRELEQEISALTNSLEIATSKIQELEDMNKRANQRRSNDSHGNPSNPNDDDAAVDRQMMDELLDQIDSLKTENDTTLQSKIDLETKLAHTLQDLRKLKEQFDHFQFTKDDHEDLKAAYERQFKHIDELNASVEEHRSMLQKLKDRGIPIHATPAPSCIDGMDPSSSSSGYRNTLLGELENEWMKQQQQLSDHLQSTAQASSSSAPEDFVSSPASYLKPSFSALSLKDLSSFTGQSISAMYQQSDFGMESVLARAAGIDQKSLEEAIRFVDRLEDQFGHDDWRAGDELTMTALQDHDNDDDDDDDDDNAHLLTMFDPAFPRDGLYPDASLIHKEANTMVVATTSTFSGKIQNTVRLFFKAVWRWCRFAVILSTAVLISVWNGPDYMLLEN</sequence>
<keyword evidence="1 2" id="KW-0175">Coiled coil</keyword>
<dbReference type="PANTHER" id="PTHR32123:SF9">
    <property type="entry name" value="PROTEIN SPINDLY"/>
    <property type="match status" value="1"/>
</dbReference>
<protein>
    <recommendedName>
        <fullName evidence="6">HAP1 N-terminal domain-containing protein</fullName>
    </recommendedName>
</protein>
<feature type="compositionally biased region" description="Acidic residues" evidence="3">
    <location>
        <begin position="152"/>
        <end position="163"/>
    </location>
</feature>
<dbReference type="AlphaFoldDB" id="A0A168RXW8"/>
<dbReference type="OMA" id="IWRWCRF"/>
<dbReference type="PANTHER" id="PTHR32123">
    <property type="entry name" value="BICD FAMILY-LIKE CARGO ADAPTER"/>
    <property type="match status" value="1"/>
</dbReference>
<feature type="region of interest" description="Disordered" evidence="3">
    <location>
        <begin position="243"/>
        <end position="266"/>
    </location>
</feature>
<organism evidence="4">
    <name type="scientific">Absidia glauca</name>
    <name type="common">Pin mould</name>
    <dbReference type="NCBI Taxonomy" id="4829"/>
    <lineage>
        <taxon>Eukaryota</taxon>
        <taxon>Fungi</taxon>
        <taxon>Fungi incertae sedis</taxon>
        <taxon>Mucoromycota</taxon>
        <taxon>Mucoromycotina</taxon>
        <taxon>Mucoromycetes</taxon>
        <taxon>Mucorales</taxon>
        <taxon>Cunninghamellaceae</taxon>
        <taxon>Absidia</taxon>
    </lineage>
</organism>
<evidence type="ECO:0008006" key="6">
    <source>
        <dbReference type="Google" id="ProtNLM"/>
    </source>
</evidence>
<dbReference type="InterPro" id="IPR051149">
    <property type="entry name" value="Spindly/BICDR_Dynein_Adapter"/>
</dbReference>
<feature type="compositionally biased region" description="Low complexity" evidence="3">
    <location>
        <begin position="123"/>
        <end position="135"/>
    </location>
</feature>
<dbReference type="InParanoid" id="A0A168RXW8"/>
<feature type="region of interest" description="Disordered" evidence="3">
    <location>
        <begin position="100"/>
        <end position="175"/>
    </location>
</feature>
<evidence type="ECO:0000313" key="5">
    <source>
        <dbReference type="Proteomes" id="UP000078561"/>
    </source>
</evidence>
<accession>A0A168RXW8</accession>
<dbReference type="Proteomes" id="UP000078561">
    <property type="component" value="Unassembled WGS sequence"/>
</dbReference>
<dbReference type="OrthoDB" id="9451547at2759"/>
<dbReference type="EMBL" id="LT554760">
    <property type="protein sequence ID" value="SAM07539.1"/>
    <property type="molecule type" value="Genomic_DNA"/>
</dbReference>
<proteinExistence type="predicted"/>
<keyword evidence="5" id="KW-1185">Reference proteome</keyword>
<reference evidence="4" key="1">
    <citation type="submission" date="2016-04" db="EMBL/GenBank/DDBJ databases">
        <authorList>
            <person name="Evans L.H."/>
            <person name="Alamgir A."/>
            <person name="Owens N."/>
            <person name="Weber N.D."/>
            <person name="Virtaneva K."/>
            <person name="Barbian K."/>
            <person name="Babar A."/>
            <person name="Rosenke K."/>
        </authorList>
    </citation>
    <scope>NUCLEOTIDE SEQUENCE [LARGE SCALE GENOMIC DNA]</scope>
    <source>
        <strain evidence="4">CBS 101.48</strain>
    </source>
</reference>
<evidence type="ECO:0000256" key="3">
    <source>
        <dbReference type="SAM" id="MobiDB-lite"/>
    </source>
</evidence>
<evidence type="ECO:0000256" key="1">
    <source>
        <dbReference type="ARBA" id="ARBA00023054"/>
    </source>
</evidence>
<dbReference type="STRING" id="4829.A0A168RXW8"/>
<evidence type="ECO:0000313" key="4">
    <source>
        <dbReference type="EMBL" id="SAM07539.1"/>
    </source>
</evidence>
<feature type="coiled-coil region" evidence="2">
    <location>
        <begin position="273"/>
        <end position="314"/>
    </location>
</feature>
<name>A0A168RXW8_ABSGL</name>